<feature type="active site" description="Nucleophile" evidence="8">
    <location>
        <position position="786"/>
    </location>
</feature>
<dbReference type="PANTHER" id="PTHR31490:SF90">
    <property type="entry name" value="ENDO-1,4-BETA-XYLANASE A"/>
    <property type="match status" value="1"/>
</dbReference>
<dbReference type="EC" id="3.2.1.8" evidence="9"/>
<dbReference type="PANTHER" id="PTHR31490">
    <property type="entry name" value="GLYCOSYL HYDROLASE"/>
    <property type="match status" value="1"/>
</dbReference>
<dbReference type="InterPro" id="IPR003305">
    <property type="entry name" value="CenC_carb-bd"/>
</dbReference>
<keyword evidence="3" id="KW-0677">Repeat</keyword>
<dbReference type="eggNOG" id="COG0726">
    <property type="taxonomic scope" value="Bacteria"/>
</dbReference>
<dbReference type="STRING" id="588581.Cpap_4120"/>
<keyword evidence="14" id="KW-1185">Reference proteome</keyword>
<dbReference type="EMBL" id="ACXX02000001">
    <property type="protein sequence ID" value="EGD49678.1"/>
    <property type="molecule type" value="Genomic_DNA"/>
</dbReference>
<evidence type="ECO:0000256" key="5">
    <source>
        <dbReference type="ARBA" id="ARBA00023277"/>
    </source>
</evidence>
<evidence type="ECO:0000256" key="1">
    <source>
        <dbReference type="ARBA" id="ARBA00007495"/>
    </source>
</evidence>
<dbReference type="CDD" id="cd00005">
    <property type="entry name" value="CBM9_like_1"/>
    <property type="match status" value="1"/>
</dbReference>
<dbReference type="Pfam" id="PF00331">
    <property type="entry name" value="Glyco_hydro_10"/>
    <property type="match status" value="1"/>
</dbReference>
<keyword evidence="4 9" id="KW-0378">Hydrolase</keyword>
<evidence type="ECO:0000256" key="7">
    <source>
        <dbReference type="ARBA" id="ARBA00023326"/>
    </source>
</evidence>
<dbReference type="Gene3D" id="3.20.20.80">
    <property type="entry name" value="Glycosidases"/>
    <property type="match status" value="1"/>
</dbReference>
<evidence type="ECO:0000256" key="9">
    <source>
        <dbReference type="RuleBase" id="RU361174"/>
    </source>
</evidence>
<feature type="compositionally biased region" description="Low complexity" evidence="10">
    <location>
        <begin position="1062"/>
        <end position="1071"/>
    </location>
</feature>
<dbReference type="PRINTS" id="PR00134">
    <property type="entry name" value="GLHYDRLASE10"/>
</dbReference>
<dbReference type="InterPro" id="IPR001000">
    <property type="entry name" value="GH10_dom"/>
</dbReference>
<dbReference type="PROSITE" id="PS51272">
    <property type="entry name" value="SLH"/>
    <property type="match status" value="3"/>
</dbReference>
<feature type="domain" description="SLH" evidence="11">
    <location>
        <begin position="1364"/>
        <end position="1423"/>
    </location>
</feature>
<protein>
    <recommendedName>
        <fullName evidence="9">Beta-xylanase</fullName>
        <ecNumber evidence="9">3.2.1.8</ecNumber>
    </recommendedName>
</protein>
<dbReference type="GO" id="GO:0031176">
    <property type="term" value="F:endo-1,4-beta-xylanase activity"/>
    <property type="evidence" value="ECO:0007669"/>
    <property type="project" value="UniProtKB-EC"/>
</dbReference>
<evidence type="ECO:0000256" key="2">
    <source>
        <dbReference type="ARBA" id="ARBA00022729"/>
    </source>
</evidence>
<comment type="similarity">
    <text evidence="1 9">Belongs to the glycosyl hydrolase 10 (cellulase F) family.</text>
</comment>
<dbReference type="InterPro" id="IPR044846">
    <property type="entry name" value="GH10"/>
</dbReference>
<dbReference type="InterPro" id="IPR001119">
    <property type="entry name" value="SLH_dom"/>
</dbReference>
<name>F1T880_9FIRM</name>
<proteinExistence type="inferred from homology"/>
<reference evidence="13" key="2">
    <citation type="submission" date="2011-01" db="EMBL/GenBank/DDBJ databases">
        <title>The Non-contiguous Finished genome of Clostridium papyrosolvens.</title>
        <authorList>
            <person name="Lucas S."/>
            <person name="Copeland A."/>
            <person name="Lapidus A."/>
            <person name="Cheng J.-F."/>
            <person name="Goodwin L."/>
            <person name="Pitluck S."/>
            <person name="Misra M."/>
            <person name="Chertkov O."/>
            <person name="Detter J.C."/>
            <person name="Han C."/>
            <person name="Tapia R."/>
            <person name="Land M."/>
            <person name="Hauser L."/>
            <person name="Kyrpides N."/>
            <person name="Ivanova N."/>
            <person name="Pagani I."/>
            <person name="Mouttaki H."/>
            <person name="He Z."/>
            <person name="Zhou J."/>
            <person name="Hemme C.L."/>
            <person name="Woyke T."/>
        </authorList>
    </citation>
    <scope>NUCLEOTIDE SEQUENCE [LARGE SCALE GENOMIC DNA]</scope>
    <source>
        <strain evidence="13">DSM 2782</strain>
    </source>
</reference>
<comment type="caution">
    <text evidence="13">The sequence shown here is derived from an EMBL/GenBank/DDBJ whole genome shotgun (WGS) entry which is preliminary data.</text>
</comment>
<feature type="domain" description="GH10" evidence="12">
    <location>
        <begin position="514"/>
        <end position="862"/>
    </location>
</feature>
<evidence type="ECO:0000259" key="12">
    <source>
        <dbReference type="PROSITE" id="PS51760"/>
    </source>
</evidence>
<dbReference type="SUPFAM" id="SSF49785">
    <property type="entry name" value="Galactose-binding domain-like"/>
    <property type="match status" value="3"/>
</dbReference>
<dbReference type="Pfam" id="PF00395">
    <property type="entry name" value="SLH"/>
    <property type="match status" value="3"/>
</dbReference>
<dbReference type="PROSITE" id="PS51760">
    <property type="entry name" value="GH10_2"/>
    <property type="match status" value="1"/>
</dbReference>
<dbReference type="OrthoDB" id="9809277at2"/>
<reference evidence="13" key="1">
    <citation type="submission" date="2009-07" db="EMBL/GenBank/DDBJ databases">
        <authorList>
            <consortium name="US DOE Joint Genome Institute (JGI-PGF)"/>
            <person name="Lucas S."/>
            <person name="Copeland A."/>
            <person name="Lapidus A."/>
            <person name="Glavina del Rio T."/>
            <person name="Tice H."/>
            <person name="Bruce D."/>
            <person name="Goodwin L."/>
            <person name="Pitluck S."/>
            <person name="Larimer F."/>
            <person name="Land M.L."/>
            <person name="Mouttaki H."/>
            <person name="He Z."/>
            <person name="Zhou J."/>
            <person name="Hemme C.L."/>
        </authorList>
    </citation>
    <scope>NUCLEOTIDE SEQUENCE [LARGE SCALE GENOMIC DNA]</scope>
    <source>
        <strain evidence="13">DSM 2782</strain>
    </source>
</reference>
<dbReference type="Gene3D" id="2.60.40.1190">
    <property type="match status" value="1"/>
</dbReference>
<evidence type="ECO:0000313" key="13">
    <source>
        <dbReference type="EMBL" id="EGD49678.1"/>
    </source>
</evidence>
<dbReference type="SUPFAM" id="SSF49344">
    <property type="entry name" value="CBD9-like"/>
    <property type="match status" value="1"/>
</dbReference>
<comment type="catalytic activity">
    <reaction evidence="9">
        <text>Endohydrolysis of (1-&gt;4)-beta-D-xylosidic linkages in xylans.</text>
        <dbReference type="EC" id="3.2.1.8"/>
    </reaction>
</comment>
<evidence type="ECO:0000256" key="10">
    <source>
        <dbReference type="SAM" id="MobiDB-lite"/>
    </source>
</evidence>
<evidence type="ECO:0000256" key="8">
    <source>
        <dbReference type="PROSITE-ProRule" id="PRU10061"/>
    </source>
</evidence>
<evidence type="ECO:0000259" key="11">
    <source>
        <dbReference type="PROSITE" id="PS51272"/>
    </source>
</evidence>
<keyword evidence="2" id="KW-0732">Signal</keyword>
<evidence type="ECO:0000256" key="4">
    <source>
        <dbReference type="ARBA" id="ARBA00022801"/>
    </source>
</evidence>
<evidence type="ECO:0000256" key="6">
    <source>
        <dbReference type="ARBA" id="ARBA00023295"/>
    </source>
</evidence>
<dbReference type="SMART" id="SM00633">
    <property type="entry name" value="Glyco_10"/>
    <property type="match status" value="1"/>
</dbReference>
<accession>F1T880</accession>
<evidence type="ECO:0000256" key="3">
    <source>
        <dbReference type="ARBA" id="ARBA00022737"/>
    </source>
</evidence>
<sequence>MRNNKKWKRVLSVVMIIALLFSVMPLNNMVKAEITTIYHDDFTHGQGPATQAGDATLTPITGKVFIGNEDGAALYVNPRKNNWDGADFSFEKLGMKEGNKYTITVKGYVDAETDPENPIVKSGSQAFLQAVNSYAWIAGADFVAGKEFTLTGTYTVDTSKDSAIRIQSDDLGAKVPFYIGEITVTGEKSSAPAPVKAIYHETFSNGKGTATQAGGATLTTVTEKTFPTGDVDETVLNEDGAALYVDTRANNYDGADFVFSDIGLENGKSYEITVIGYVDSDTDVPEGAQAFLQSINSFGVISSTNYVKGKPFVLKGKYTVDTSKDDRVRVQSNDEGKTVPFYIGDILVTGPAPSMKTIDFEDGKESGFIPRIGKEVLSVTDEANHTDVGGYSLKVAGGRENAYCGPSLRVEKYIDQGSEYRVTVWVKLASGSGSAEIDLSSQIGNKEGAVEYPSLSKKKITDTDGWVKFEGKQRYYDTSSGYITVYLQSDNKEAEFYIDDISVVNSGSVSLPVQTDLTPIKDIYKDDFLFGNAIAPSELAGKSFELLKQHFNVITAGNDMKPDALQRSKGVFSFGTADAMIQKAKDNNIKVHGHVLVWHQQTPVWMNGVQDEADATKYKKDETGKNITISREEALLNMRTHIENVVKHFGNDVISWDVVNEAMSDGIGDSSNWKNCLRKDSMWYQSIGDDYVEQAFLITKEVLEKNNLKDIKLYYNDYNDDDQNKSKAIANMVNEINTNYGKTHPGELLIDGIGMQAHYNTSTKPQNVEASLKRFIDLGVDVCVTELDITAGSDQKQSSDEINAQAYLYAQLMKIYKAHADKISRVTIWGLDDGNSWRKENCPLPFDGDLQAKSAYYAIIDPDKYMAEHEAPATVEIKQGTAAKGTPVIDGFVDSIWDKAKVIPIDKANAAWETAKGNAQVLWDDKNLYVLIKVYDSILDKSSANPWEHDSVEVFVDENNGKTASYEKDDGQYRVNFNNETSFNPDQIKEGFQSSVKVSGTSYTVEMKIPFKTIIPSKNSKIGFDAQINDAKDGTRTGYRNWNDTTGVGYKDTSVYGELILSDDSAPAPSSQSNDTPASETVKGKVNGKEVSIAKAVNEYKDGKKVISIVLDESKVAEVLGEKTVIVLEPISKADIVTAQLTPKTIKNMAEKEAVLEIKSDNVTYTLPASRLDINKIASAFEGNTDIKVNVSISGVADAVKNTVKETSDKNNYKLASNPVEFNVTCSNDTKTVEVSKFSGYVTRTIELKDSLIPGEIITGVVLNKDGSFSHVPTTVVSKDGKNYVKINSLTNSTYAIISSTKTFKDTENHWSKKAVGNIASRLIMEGYDNDNFNPDMAITRGEFIDSLVKAMGLYRIGEGEDIFSDVTSSSRYHDAVAIAHKYGIISGYGNGEFGAMSNITRQEAMTIVSKAMLLTGLKTSYTAEEVADSLKEFNDSDNLALWAKKSTAACVKAGIVSGKSLTVIAPKDNLTRAETASVINKLLTESNLI</sequence>
<dbReference type="eggNOG" id="COG3693">
    <property type="taxonomic scope" value="Bacteria"/>
</dbReference>
<evidence type="ECO:0000313" key="14">
    <source>
        <dbReference type="Proteomes" id="UP000003860"/>
    </source>
</evidence>
<feature type="region of interest" description="Disordered" evidence="10">
    <location>
        <begin position="1062"/>
        <end position="1084"/>
    </location>
</feature>
<keyword evidence="5 9" id="KW-0119">Carbohydrate metabolism</keyword>
<dbReference type="RefSeq" id="WP_004616571.1">
    <property type="nucleotide sequence ID" value="NZ_ACXX02000001.1"/>
</dbReference>
<dbReference type="GO" id="GO:0045493">
    <property type="term" value="P:xylan catabolic process"/>
    <property type="evidence" value="ECO:0007669"/>
    <property type="project" value="UniProtKB-KW"/>
</dbReference>
<feature type="domain" description="SLH" evidence="11">
    <location>
        <begin position="1299"/>
        <end position="1362"/>
    </location>
</feature>
<feature type="domain" description="SLH" evidence="11">
    <location>
        <begin position="1431"/>
        <end position="1490"/>
    </location>
</feature>
<dbReference type="eggNOG" id="COG3210">
    <property type="taxonomic scope" value="Bacteria"/>
</dbReference>
<dbReference type="GO" id="GO:0030246">
    <property type="term" value="F:carbohydrate binding"/>
    <property type="evidence" value="ECO:0007669"/>
    <property type="project" value="InterPro"/>
</dbReference>
<dbReference type="Proteomes" id="UP000003860">
    <property type="component" value="Unassembled WGS sequence"/>
</dbReference>
<dbReference type="Pfam" id="PF06452">
    <property type="entry name" value="CBM9_1"/>
    <property type="match status" value="1"/>
</dbReference>
<dbReference type="InterPro" id="IPR010502">
    <property type="entry name" value="Carb-bd_dom_fam9"/>
</dbReference>
<dbReference type="SUPFAM" id="SSF51445">
    <property type="entry name" value="(Trans)glycosidases"/>
    <property type="match status" value="1"/>
</dbReference>
<dbReference type="Pfam" id="PF02018">
    <property type="entry name" value="CBM_4_9"/>
    <property type="match status" value="1"/>
</dbReference>
<keyword evidence="7 9" id="KW-0624">Polysaccharide degradation</keyword>
<dbReference type="InterPro" id="IPR008979">
    <property type="entry name" value="Galactose-bd-like_sf"/>
</dbReference>
<dbReference type="PROSITE" id="PS00591">
    <property type="entry name" value="GH10_1"/>
    <property type="match status" value="1"/>
</dbReference>
<gene>
    <name evidence="13" type="ORF">Cpap_4120</name>
</gene>
<dbReference type="InterPro" id="IPR031158">
    <property type="entry name" value="GH10_AS"/>
</dbReference>
<dbReference type="Gene3D" id="2.60.120.260">
    <property type="entry name" value="Galactose-binding domain-like"/>
    <property type="match status" value="3"/>
</dbReference>
<organism evidence="13 14">
    <name type="scientific">Ruminiclostridium papyrosolvens DSM 2782</name>
    <dbReference type="NCBI Taxonomy" id="588581"/>
    <lineage>
        <taxon>Bacteria</taxon>
        <taxon>Bacillati</taxon>
        <taxon>Bacillota</taxon>
        <taxon>Clostridia</taxon>
        <taxon>Eubacteriales</taxon>
        <taxon>Oscillospiraceae</taxon>
        <taxon>Ruminiclostridium</taxon>
    </lineage>
</organism>
<dbReference type="InterPro" id="IPR017853">
    <property type="entry name" value="GH"/>
</dbReference>
<keyword evidence="6 9" id="KW-0326">Glycosidase</keyword>